<dbReference type="Gene3D" id="3.40.50.150">
    <property type="entry name" value="Vaccinia Virus protein VP39"/>
    <property type="match status" value="1"/>
</dbReference>
<dbReference type="GO" id="GO:0032259">
    <property type="term" value="P:methylation"/>
    <property type="evidence" value="ECO:0007669"/>
    <property type="project" value="UniProtKB-KW"/>
</dbReference>
<dbReference type="AlphaFoldDB" id="I4B8I2"/>
<protein>
    <submittedName>
        <fullName evidence="2">Ribosomal RNA methyltransferase RrmJ/FtsJ</fullName>
    </submittedName>
</protein>
<keyword evidence="2" id="KW-0808">Transferase</keyword>
<gene>
    <name evidence="2" type="ordered locus">Turpa_2950</name>
</gene>
<dbReference type="KEGG" id="tpx:Turpa_2950"/>
<evidence type="ECO:0000313" key="2">
    <source>
        <dbReference type="EMBL" id="AFM13589.1"/>
    </source>
</evidence>
<dbReference type="GO" id="GO:0008168">
    <property type="term" value="F:methyltransferase activity"/>
    <property type="evidence" value="ECO:0007669"/>
    <property type="project" value="UniProtKB-KW"/>
</dbReference>
<name>I4B8I2_TURPD</name>
<dbReference type="HOGENOM" id="CLU_051814_0_0_12"/>
<reference evidence="2 3" key="1">
    <citation type="submission" date="2012-06" db="EMBL/GenBank/DDBJ databases">
        <title>The complete chromosome of genome of Turneriella parva DSM 21527.</title>
        <authorList>
            <consortium name="US DOE Joint Genome Institute (JGI-PGF)"/>
            <person name="Lucas S."/>
            <person name="Han J."/>
            <person name="Lapidus A."/>
            <person name="Bruce D."/>
            <person name="Goodwin L."/>
            <person name="Pitluck S."/>
            <person name="Peters L."/>
            <person name="Kyrpides N."/>
            <person name="Mavromatis K."/>
            <person name="Ivanova N."/>
            <person name="Mikhailova N."/>
            <person name="Chertkov O."/>
            <person name="Detter J.C."/>
            <person name="Tapia R."/>
            <person name="Han C."/>
            <person name="Land M."/>
            <person name="Hauser L."/>
            <person name="Markowitz V."/>
            <person name="Cheng J.-F."/>
            <person name="Hugenholtz P."/>
            <person name="Woyke T."/>
            <person name="Wu D."/>
            <person name="Gronow S."/>
            <person name="Wellnitz S."/>
            <person name="Brambilla E."/>
            <person name="Klenk H.-P."/>
            <person name="Eisen J.A."/>
        </authorList>
    </citation>
    <scope>NUCLEOTIDE SEQUENCE [LARGE SCALE GENOMIC DNA]</scope>
    <source>
        <strain evidence="3">ATCC BAA-1111 / DSM 21527 / NCTC 11395 / H</strain>
    </source>
</reference>
<dbReference type="InterPro" id="IPR002877">
    <property type="entry name" value="RNA_MeTrfase_FtsJ_dom"/>
</dbReference>
<dbReference type="CDD" id="cd02440">
    <property type="entry name" value="AdoMet_MTases"/>
    <property type="match status" value="1"/>
</dbReference>
<dbReference type="EMBL" id="CP002959">
    <property type="protein sequence ID" value="AFM13589.1"/>
    <property type="molecule type" value="Genomic_DNA"/>
</dbReference>
<evidence type="ECO:0000259" key="1">
    <source>
        <dbReference type="Pfam" id="PF01728"/>
    </source>
</evidence>
<evidence type="ECO:0000313" key="3">
    <source>
        <dbReference type="Proteomes" id="UP000006048"/>
    </source>
</evidence>
<dbReference type="InterPro" id="IPR029063">
    <property type="entry name" value="SAM-dependent_MTases_sf"/>
</dbReference>
<feature type="domain" description="Ribosomal RNA methyltransferase FtsJ" evidence="1">
    <location>
        <begin position="150"/>
        <end position="249"/>
    </location>
</feature>
<accession>I4B8I2</accession>
<keyword evidence="2" id="KW-0489">Methyltransferase</keyword>
<organism evidence="2 3">
    <name type="scientific">Turneriella parva (strain ATCC BAA-1111 / DSM 21527 / NCTC 11395 / H)</name>
    <name type="common">Leptospira parva</name>
    <dbReference type="NCBI Taxonomy" id="869212"/>
    <lineage>
        <taxon>Bacteria</taxon>
        <taxon>Pseudomonadati</taxon>
        <taxon>Spirochaetota</taxon>
        <taxon>Spirochaetia</taxon>
        <taxon>Leptospirales</taxon>
        <taxon>Leptospiraceae</taxon>
        <taxon>Turneriella</taxon>
    </lineage>
</organism>
<proteinExistence type="predicted"/>
<dbReference type="RefSeq" id="WP_014804091.1">
    <property type="nucleotide sequence ID" value="NC_018020.1"/>
</dbReference>
<sequence length="306" mass="34340">MSAGALYFVRDELKAEFADEARFLNLKSREVAPGIIFSEQAIRVFWVLDFWPVDTLDFVSISDAAKKLRQKAKLWAYAGSQNYRRGQLIAEELRARPPKPIVFPPPPAKQTAAAFTLKDGNSLFYSLNPLKGQFAGGTLRFVEDKVGPPSRAYLKLWELLTLTGLRFEADDRVIDLGATPGGWSYVAASCGTPALMIDRSEPDAKLLKKFRQLRFLPGDGLNPPENELATATIIMSDMACEPQKLLHSIRRWLGLGGVRAIICTLKFHGVSDKALIREFADIPGSQIFHLFHNGHELTWVWQRRNL</sequence>
<dbReference type="SUPFAM" id="SSF53335">
    <property type="entry name" value="S-adenosyl-L-methionine-dependent methyltransferases"/>
    <property type="match status" value="1"/>
</dbReference>
<dbReference type="Proteomes" id="UP000006048">
    <property type="component" value="Chromosome"/>
</dbReference>
<dbReference type="PANTHER" id="PTHR37524:SF2">
    <property type="entry name" value="RIBOSOMAL RNA METHYLTRANSFERASE FTSJ DOMAIN-CONTAINING PROTEIN"/>
    <property type="match status" value="1"/>
</dbReference>
<dbReference type="OrthoDB" id="154490at2"/>
<keyword evidence="3" id="KW-1185">Reference proteome</keyword>
<dbReference type="STRING" id="869212.Turpa_2950"/>
<dbReference type="PANTHER" id="PTHR37524">
    <property type="entry name" value="RIBOSOMAL RNA LARGE SUBUNIT METHYLTRANSFERASE M"/>
    <property type="match status" value="1"/>
</dbReference>
<dbReference type="Pfam" id="PF01728">
    <property type="entry name" value="FtsJ"/>
    <property type="match status" value="1"/>
</dbReference>